<protein>
    <submittedName>
        <fullName evidence="2">Uncharacterized protein</fullName>
    </submittedName>
</protein>
<organism evidence="2">
    <name type="scientific">Petromyces alliaceus</name>
    <name type="common">Aspergillus alliaceus</name>
    <dbReference type="NCBI Taxonomy" id="209559"/>
    <lineage>
        <taxon>Eukaryota</taxon>
        <taxon>Fungi</taxon>
        <taxon>Dikarya</taxon>
        <taxon>Ascomycota</taxon>
        <taxon>Pezizomycotina</taxon>
        <taxon>Eurotiomycetes</taxon>
        <taxon>Eurotiomycetidae</taxon>
        <taxon>Eurotiales</taxon>
        <taxon>Aspergillaceae</taxon>
        <taxon>Aspergillus</taxon>
        <taxon>Aspergillus subgen. Circumdati</taxon>
    </lineage>
</organism>
<reference evidence="2" key="1">
    <citation type="submission" date="2019-04" db="EMBL/GenBank/DDBJ databases">
        <title>Friends and foes A comparative genomics studyof 23 Aspergillus species from section Flavi.</title>
        <authorList>
            <consortium name="DOE Joint Genome Institute"/>
            <person name="Kjaerbolling I."/>
            <person name="Vesth T."/>
            <person name="Frisvad J.C."/>
            <person name="Nybo J.L."/>
            <person name="Theobald S."/>
            <person name="Kildgaard S."/>
            <person name="Isbrandt T."/>
            <person name="Kuo A."/>
            <person name="Sato A."/>
            <person name="Lyhne E.K."/>
            <person name="Kogle M.E."/>
            <person name="Wiebenga A."/>
            <person name="Kun R.S."/>
            <person name="Lubbers R.J."/>
            <person name="Makela M.R."/>
            <person name="Barry K."/>
            <person name="Chovatia M."/>
            <person name="Clum A."/>
            <person name="Daum C."/>
            <person name="Haridas S."/>
            <person name="He G."/>
            <person name="LaButti K."/>
            <person name="Lipzen A."/>
            <person name="Mondo S."/>
            <person name="Riley R."/>
            <person name="Salamov A."/>
            <person name="Simmons B.A."/>
            <person name="Magnuson J.K."/>
            <person name="Henrissat B."/>
            <person name="Mortensen U.H."/>
            <person name="Larsen T.O."/>
            <person name="Devries R.P."/>
            <person name="Grigoriev I.V."/>
            <person name="Machida M."/>
            <person name="Baker S.E."/>
            <person name="Andersen M.R."/>
        </authorList>
    </citation>
    <scope>NUCLEOTIDE SEQUENCE [LARGE SCALE GENOMIC DNA]</scope>
    <source>
        <strain evidence="2">IBT 14317</strain>
    </source>
</reference>
<name>A0A5N7C8L4_PETAA</name>
<keyword evidence="1" id="KW-0812">Transmembrane</keyword>
<accession>A0A5N7C8L4</accession>
<evidence type="ECO:0000256" key="1">
    <source>
        <dbReference type="SAM" id="Phobius"/>
    </source>
</evidence>
<dbReference type="AlphaFoldDB" id="A0A5N7C8L4"/>
<evidence type="ECO:0000313" key="2">
    <source>
        <dbReference type="EMBL" id="KAE8390480.1"/>
    </source>
</evidence>
<gene>
    <name evidence="2" type="ORF">BDV23DRAFT_155095</name>
</gene>
<proteinExistence type="predicted"/>
<feature type="transmembrane region" description="Helical" evidence="1">
    <location>
        <begin position="64"/>
        <end position="92"/>
    </location>
</feature>
<dbReference type="Proteomes" id="UP000326877">
    <property type="component" value="Unassembled WGS sequence"/>
</dbReference>
<keyword evidence="1" id="KW-1133">Transmembrane helix</keyword>
<keyword evidence="1" id="KW-0472">Membrane</keyword>
<dbReference type="EMBL" id="ML735254">
    <property type="protein sequence ID" value="KAE8390480.1"/>
    <property type="molecule type" value="Genomic_DNA"/>
</dbReference>
<sequence>MALDLNRPMTAFWELGTFGQQTWQAERPISCRWGCHSMFSKRMNLWVVIGWVDLPHFNPVPRFLFFRFAMVRVAVAVVVVVVVVVVVGVYIVQYTY</sequence>